<dbReference type="SUPFAM" id="SSF53098">
    <property type="entry name" value="Ribonuclease H-like"/>
    <property type="match status" value="1"/>
</dbReference>
<comment type="caution">
    <text evidence="1">The sequence shown here is derived from an EMBL/GenBank/DDBJ whole genome shotgun (WGS) entry which is preliminary data.</text>
</comment>
<dbReference type="EMBL" id="MUJZ01064207">
    <property type="protein sequence ID" value="OTF70736.1"/>
    <property type="molecule type" value="Genomic_DNA"/>
</dbReference>
<dbReference type="AlphaFoldDB" id="A0A1Y3ATF0"/>
<dbReference type="PANTHER" id="PTHR45812">
    <property type="entry name" value="DNA POLYMERASE ZETA CATALYTIC SUBUNIT"/>
    <property type="match status" value="1"/>
</dbReference>
<dbReference type="OrthoDB" id="2414538at2759"/>
<dbReference type="GO" id="GO:0016035">
    <property type="term" value="C:zeta DNA polymerase complex"/>
    <property type="evidence" value="ECO:0007669"/>
    <property type="project" value="InterPro"/>
</dbReference>
<dbReference type="InterPro" id="IPR030559">
    <property type="entry name" value="PolZ_Rev3"/>
</dbReference>
<feature type="non-terminal residue" evidence="1">
    <location>
        <position position="159"/>
    </location>
</feature>
<dbReference type="GO" id="GO:0042276">
    <property type="term" value="P:error-prone translesion synthesis"/>
    <property type="evidence" value="ECO:0007669"/>
    <property type="project" value="TreeGrafter"/>
</dbReference>
<dbReference type="Proteomes" id="UP000194236">
    <property type="component" value="Unassembled WGS sequence"/>
</dbReference>
<gene>
    <name evidence="1" type="ORF">BLA29_012064</name>
</gene>
<dbReference type="GO" id="GO:0000724">
    <property type="term" value="P:double-strand break repair via homologous recombination"/>
    <property type="evidence" value="ECO:0007669"/>
    <property type="project" value="TreeGrafter"/>
</dbReference>
<name>A0A1Y3ATF0_EURMA</name>
<protein>
    <submittedName>
        <fullName evidence="1">DNA polymerase zeta catalytic subunit-like protein</fullName>
    </submittedName>
</protein>
<dbReference type="InterPro" id="IPR036397">
    <property type="entry name" value="RNaseH_sf"/>
</dbReference>
<sequence length="159" mass="18659">MFSRVINTVQSKHNSAGGLNQSPELVGRIVLNTWRLLRHELSLRSYTFENVYHHLFQMKISKLSNQSIGQLWQTGFITGTNELSRHLFLEYYLQRTFGSISIMNHLNFIRRTFDLSCAFGMPFLDVIERGSQFRVESMLLPLCLQANYLPIRFSKHFIR</sequence>
<dbReference type="GO" id="GO:0003887">
    <property type="term" value="F:DNA-directed DNA polymerase activity"/>
    <property type="evidence" value="ECO:0007669"/>
    <property type="project" value="TreeGrafter"/>
</dbReference>
<keyword evidence="2" id="KW-1185">Reference proteome</keyword>
<proteinExistence type="predicted"/>
<organism evidence="1 2">
    <name type="scientific">Euroglyphus maynei</name>
    <name type="common">Mayne's house dust mite</name>
    <dbReference type="NCBI Taxonomy" id="6958"/>
    <lineage>
        <taxon>Eukaryota</taxon>
        <taxon>Metazoa</taxon>
        <taxon>Ecdysozoa</taxon>
        <taxon>Arthropoda</taxon>
        <taxon>Chelicerata</taxon>
        <taxon>Arachnida</taxon>
        <taxon>Acari</taxon>
        <taxon>Acariformes</taxon>
        <taxon>Sarcoptiformes</taxon>
        <taxon>Astigmata</taxon>
        <taxon>Psoroptidia</taxon>
        <taxon>Analgoidea</taxon>
        <taxon>Pyroglyphidae</taxon>
        <taxon>Pyroglyphinae</taxon>
        <taxon>Euroglyphus</taxon>
    </lineage>
</organism>
<dbReference type="PANTHER" id="PTHR45812:SF1">
    <property type="entry name" value="DNA POLYMERASE ZETA CATALYTIC SUBUNIT"/>
    <property type="match status" value="1"/>
</dbReference>
<dbReference type="InterPro" id="IPR012337">
    <property type="entry name" value="RNaseH-like_sf"/>
</dbReference>
<dbReference type="Gene3D" id="3.30.420.10">
    <property type="entry name" value="Ribonuclease H-like superfamily/Ribonuclease H"/>
    <property type="match status" value="1"/>
</dbReference>
<evidence type="ECO:0000313" key="1">
    <source>
        <dbReference type="EMBL" id="OTF70736.1"/>
    </source>
</evidence>
<dbReference type="GO" id="GO:0003676">
    <property type="term" value="F:nucleic acid binding"/>
    <property type="evidence" value="ECO:0007669"/>
    <property type="project" value="InterPro"/>
</dbReference>
<reference evidence="1 2" key="1">
    <citation type="submission" date="2017-03" db="EMBL/GenBank/DDBJ databases">
        <title>Genome Survey of Euroglyphus maynei.</title>
        <authorList>
            <person name="Arlian L.G."/>
            <person name="Morgan M.S."/>
            <person name="Rider S.D."/>
        </authorList>
    </citation>
    <scope>NUCLEOTIDE SEQUENCE [LARGE SCALE GENOMIC DNA]</scope>
    <source>
        <strain evidence="1">Arlian Lab</strain>
        <tissue evidence="1">Whole body</tissue>
    </source>
</reference>
<evidence type="ECO:0000313" key="2">
    <source>
        <dbReference type="Proteomes" id="UP000194236"/>
    </source>
</evidence>
<dbReference type="GO" id="GO:0005634">
    <property type="term" value="C:nucleus"/>
    <property type="evidence" value="ECO:0007669"/>
    <property type="project" value="TreeGrafter"/>
</dbReference>
<accession>A0A1Y3ATF0</accession>